<proteinExistence type="predicted"/>
<dbReference type="InterPro" id="IPR001795">
    <property type="entry name" value="RNA-dir_pol_luteovirus"/>
</dbReference>
<accession>A0A2V0RBD8</accession>
<protein>
    <submittedName>
        <fullName evidence="2">RdRp</fullName>
    </submittedName>
</protein>
<dbReference type="GO" id="GO:0003723">
    <property type="term" value="F:RNA binding"/>
    <property type="evidence" value="ECO:0007669"/>
    <property type="project" value="InterPro"/>
</dbReference>
<comment type="caution">
    <text evidence="2">The sequence shown here is derived from an EMBL/GenBank/DDBJ whole genome shotgun (WGS) entry which is preliminary data.</text>
</comment>
<dbReference type="AlphaFoldDB" id="A0A2V0RBD8"/>
<dbReference type="GO" id="GO:0006351">
    <property type="term" value="P:DNA-templated transcription"/>
    <property type="evidence" value="ECO:0007669"/>
    <property type="project" value="InterPro"/>
</dbReference>
<dbReference type="GO" id="GO:0000166">
    <property type="term" value="F:nucleotide binding"/>
    <property type="evidence" value="ECO:0007669"/>
    <property type="project" value="UniProtKB-KW"/>
</dbReference>
<evidence type="ECO:0000256" key="1">
    <source>
        <dbReference type="ARBA" id="ARBA00022741"/>
    </source>
</evidence>
<dbReference type="SUPFAM" id="SSF56672">
    <property type="entry name" value="DNA/RNA polymerases"/>
    <property type="match status" value="1"/>
</dbReference>
<name>A0A2V0RBD8_9ZZZZ</name>
<dbReference type="Pfam" id="PF02123">
    <property type="entry name" value="RdRP_4"/>
    <property type="match status" value="1"/>
</dbReference>
<evidence type="ECO:0000313" key="2">
    <source>
        <dbReference type="EMBL" id="GBH22686.1"/>
    </source>
</evidence>
<reference evidence="2" key="1">
    <citation type="submission" date="2017-04" db="EMBL/GenBank/DDBJ databases">
        <title>Unveiling RNA virosphere associated with marine microorganisms.</title>
        <authorList>
            <person name="Urayama S."/>
            <person name="Takaki Y."/>
            <person name="Nishi S."/>
            <person name="Yoshida Y."/>
            <person name="Deguchi S."/>
            <person name="Takai K."/>
            <person name="Nunoura T."/>
        </authorList>
    </citation>
    <scope>NUCLEOTIDE SEQUENCE</scope>
</reference>
<dbReference type="InterPro" id="IPR043502">
    <property type="entry name" value="DNA/RNA_pol_sf"/>
</dbReference>
<keyword evidence="1" id="KW-0547">Nucleotide-binding</keyword>
<sequence>MRGLTNDQACAVVFMCARFHKLLQDPVQMAIRALRDAKGCTDLSTCLKGLGANGSVIGASLCEMQVLQGRATKLIDVEAKARERLASNGRVKPAIPDAKMRTAIRQVLLEEVNGHVEFDDVDDFWSSRWAWCVNGGYSRARERFSPLDEASISGRLHRRAASESWAENIVKRWDGSVYVTPSPKLEHGKTRLILSCDTLSYMAFEHLLKPVERKWRGRRVILDPGTLGTTGTAMKMQAMQERAGKLRAMLDYEDFNSQHWNSVMKILFEELCRHVGYPADLAATIVNSFDNVLLVLGTELAGTILDTLMSGHRATTFINSVLNAAYIIAVSPTAWAKMTSMHTGDDIFAIFATIAEFEELVDAMRKVGLRLNPMKQSVGYITAEFLRCAVTDFGAIGYYPRSVASCISGNWVNDNALEAEESLNSMLNSARSLINRACGQHLVALLLVPSLMRQTGLSRTNIENLVTGRMALRGGPCYSQTPVYRSASLKVVRATENVQNDLPSHATEDYLTHHVAPAERLGLELSGANVTEDMRASSYSKSFPELFGSRVKPKGGVQAVALGRETFETLRGSEVAWQVLRLKKPEGELVKYPLLNLIKSRLSRSDLASILFEEGIEVENDIERQCWGVSKEGCVIDGFLPYSDAASLGSRSQTRFCYQRYPIYF</sequence>
<organism evidence="2">
    <name type="scientific">viral metagenome</name>
    <dbReference type="NCBI Taxonomy" id="1070528"/>
    <lineage>
        <taxon>unclassified sequences</taxon>
        <taxon>metagenomes</taxon>
        <taxon>organismal metagenomes</taxon>
    </lineage>
</organism>
<dbReference type="GO" id="GO:0003968">
    <property type="term" value="F:RNA-directed RNA polymerase activity"/>
    <property type="evidence" value="ECO:0007669"/>
    <property type="project" value="InterPro"/>
</dbReference>
<dbReference type="EMBL" id="BDQD01000124">
    <property type="protein sequence ID" value="GBH22686.1"/>
    <property type="molecule type" value="Genomic_RNA"/>
</dbReference>